<evidence type="ECO:0000256" key="2">
    <source>
        <dbReference type="ARBA" id="ARBA00022630"/>
    </source>
</evidence>
<comment type="pathway">
    <text evidence="6">Porphyrin-containing compound metabolism; protoheme biosynthesis.</text>
</comment>
<dbReference type="AlphaFoldDB" id="A0A916JN65"/>
<evidence type="ECO:0000313" key="9">
    <source>
        <dbReference type="Proteomes" id="UP000683507"/>
    </source>
</evidence>
<dbReference type="KEGG" id="ptan:CRYO30217_02115"/>
<comment type="function">
    <text evidence="6">Involved in coproporphyrin-dependent heme b biosynthesis. Catalyzes the oxidation of coproporphyrinogen III to coproporphyrin III.</text>
</comment>
<dbReference type="RefSeq" id="WP_258542331.1">
    <property type="nucleotide sequence ID" value="NZ_OU015584.1"/>
</dbReference>
<dbReference type="Proteomes" id="UP000683507">
    <property type="component" value="Chromosome"/>
</dbReference>
<keyword evidence="6" id="KW-0963">Cytoplasm</keyword>
<dbReference type="PANTHER" id="PTHR42923:SF3">
    <property type="entry name" value="PROTOPORPHYRINOGEN OXIDASE"/>
    <property type="match status" value="1"/>
</dbReference>
<comment type="subcellular location">
    <subcellularLocation>
        <location evidence="6">Cytoplasm</location>
    </subcellularLocation>
</comment>
<evidence type="ECO:0000256" key="4">
    <source>
        <dbReference type="ARBA" id="ARBA00023002"/>
    </source>
</evidence>
<evidence type="ECO:0000256" key="3">
    <source>
        <dbReference type="ARBA" id="ARBA00022827"/>
    </source>
</evidence>
<dbReference type="InterPro" id="IPR050464">
    <property type="entry name" value="Zeta_carotene_desat/Oxidored"/>
</dbReference>
<dbReference type="EC" id="1.3.3.15" evidence="6"/>
<keyword evidence="9" id="KW-1185">Reference proteome</keyword>
<reference evidence="8" key="1">
    <citation type="submission" date="2021-04" db="EMBL/GenBank/DDBJ databases">
        <authorList>
            <person name="Rodrigo-Torres L."/>
            <person name="Arahal R. D."/>
            <person name="Lucena T."/>
        </authorList>
    </citation>
    <scope>NUCLEOTIDE SEQUENCE</scope>
    <source>
        <strain evidence="8">AS29M-1</strain>
    </source>
</reference>
<name>A0A916JN65_9FLAO</name>
<organism evidence="8 9">
    <name type="scientific">Parvicella tangerina</name>
    <dbReference type="NCBI Taxonomy" id="2829795"/>
    <lineage>
        <taxon>Bacteria</taxon>
        <taxon>Pseudomonadati</taxon>
        <taxon>Bacteroidota</taxon>
        <taxon>Flavobacteriia</taxon>
        <taxon>Flavobacteriales</taxon>
        <taxon>Parvicellaceae</taxon>
        <taxon>Parvicella</taxon>
    </lineage>
</organism>
<comment type="cofactor">
    <cofactor evidence="1 6">
        <name>FAD</name>
        <dbReference type="ChEBI" id="CHEBI:57692"/>
    </cofactor>
</comment>
<keyword evidence="2 6" id="KW-0285">Flavoprotein</keyword>
<dbReference type="Pfam" id="PF01593">
    <property type="entry name" value="Amino_oxidase"/>
    <property type="match status" value="1"/>
</dbReference>
<dbReference type="InterPro" id="IPR004572">
    <property type="entry name" value="Protoporphyrinogen_oxidase"/>
</dbReference>
<dbReference type="GO" id="GO:0006783">
    <property type="term" value="P:heme biosynthetic process"/>
    <property type="evidence" value="ECO:0007669"/>
    <property type="project" value="UniProtKB-UniRule"/>
</dbReference>
<dbReference type="SUPFAM" id="SSF51905">
    <property type="entry name" value="FAD/NAD(P)-binding domain"/>
    <property type="match status" value="1"/>
</dbReference>
<comment type="catalytic activity">
    <reaction evidence="6">
        <text>coproporphyrinogen III + 3 O2 = coproporphyrin III + 3 H2O2</text>
        <dbReference type="Rhea" id="RHEA:43436"/>
        <dbReference type="ChEBI" id="CHEBI:15379"/>
        <dbReference type="ChEBI" id="CHEBI:16240"/>
        <dbReference type="ChEBI" id="CHEBI:57309"/>
        <dbReference type="ChEBI" id="CHEBI:131725"/>
        <dbReference type="EC" id="1.3.3.15"/>
    </reaction>
</comment>
<proteinExistence type="inferred from homology"/>
<dbReference type="EMBL" id="OU015584">
    <property type="protein sequence ID" value="CAG5083186.1"/>
    <property type="molecule type" value="Genomic_DNA"/>
</dbReference>
<gene>
    <name evidence="8" type="primary">hemY</name>
    <name evidence="8" type="ORF">CRYO30217_02115</name>
</gene>
<dbReference type="SUPFAM" id="SSF54373">
    <property type="entry name" value="FAD-linked reductases, C-terminal domain"/>
    <property type="match status" value="1"/>
</dbReference>
<dbReference type="InterPro" id="IPR036188">
    <property type="entry name" value="FAD/NAD-bd_sf"/>
</dbReference>
<dbReference type="NCBIfam" id="TIGR00562">
    <property type="entry name" value="proto_IX_ox"/>
    <property type="match status" value="1"/>
</dbReference>
<accession>A0A916JN65</accession>
<keyword evidence="4 6" id="KW-0560">Oxidoreductase</keyword>
<evidence type="ECO:0000256" key="5">
    <source>
        <dbReference type="ARBA" id="ARBA00023133"/>
    </source>
</evidence>
<evidence type="ECO:0000256" key="6">
    <source>
        <dbReference type="RuleBase" id="RU364052"/>
    </source>
</evidence>
<dbReference type="GO" id="GO:0005737">
    <property type="term" value="C:cytoplasm"/>
    <property type="evidence" value="ECO:0007669"/>
    <property type="project" value="UniProtKB-SubCell"/>
</dbReference>
<sequence length="422" mass="47151">MITEFDHIVVGGGISGLSRAYSLQKQGVKVLLLEKENRTGGVIHSKTTACGVTELGPNSLAITPLLEQLIEELGLNDQLIKANEVANKRYIYLKGKPILINPKTLIFSNKVIGFGSKIKLLSERFKPAKNVPNETLAGVIKRRFNNEILTNLVEPVITGIYAGSPDKLEYKSSMKRMYAMEQEHGSFTKGFLASRKSGNKREIVSFKQGLQQLTDALRDQLEHVSYEAVQFISLPNDKVVVKTSKKNYNANALTLAVPAYVASELLRPIDDQIAKLIDQVEYPSLLGWQVTFKTTSIQHRIPSFGILFPSISKKVIKGIINYSEIFGTNDDCRHFTVFAAANSTNKEQVEQAVIEEFRSVYGVKDEPIESIFTFYEKAIPQFNVGHSELMKTIDAWEKIYPQIKILGNWRTGVAIGDCVNYA</sequence>
<evidence type="ECO:0000259" key="7">
    <source>
        <dbReference type="Pfam" id="PF01593"/>
    </source>
</evidence>
<protein>
    <recommendedName>
        <fullName evidence="6">Coproporphyrinogen III oxidase</fullName>
        <ecNumber evidence="6">1.3.3.15</ecNumber>
    </recommendedName>
</protein>
<dbReference type="GO" id="GO:0004729">
    <property type="term" value="F:oxygen-dependent protoporphyrinogen oxidase activity"/>
    <property type="evidence" value="ECO:0007669"/>
    <property type="project" value="UniProtKB-UniRule"/>
</dbReference>
<evidence type="ECO:0000256" key="1">
    <source>
        <dbReference type="ARBA" id="ARBA00001974"/>
    </source>
</evidence>
<keyword evidence="3 6" id="KW-0274">FAD</keyword>
<keyword evidence="5 6" id="KW-0350">Heme biosynthesis</keyword>
<dbReference type="PANTHER" id="PTHR42923">
    <property type="entry name" value="PROTOPORPHYRINOGEN OXIDASE"/>
    <property type="match status" value="1"/>
</dbReference>
<dbReference type="InterPro" id="IPR002937">
    <property type="entry name" value="Amino_oxidase"/>
</dbReference>
<dbReference type="Gene3D" id="3.50.50.60">
    <property type="entry name" value="FAD/NAD(P)-binding domain"/>
    <property type="match status" value="1"/>
</dbReference>
<evidence type="ECO:0000313" key="8">
    <source>
        <dbReference type="EMBL" id="CAG5083186.1"/>
    </source>
</evidence>
<feature type="domain" description="Amine oxidase" evidence="7">
    <location>
        <begin position="14"/>
        <end position="380"/>
    </location>
</feature>
<comment type="similarity">
    <text evidence="6">Belongs to the protoporphyrinogen/coproporphyrinogen oxidase family. Coproporphyrinogen III oxidase subfamily.</text>
</comment>